<evidence type="ECO:0000313" key="2">
    <source>
        <dbReference type="EMBL" id="KAL3311899.1"/>
    </source>
</evidence>
<comment type="caution">
    <text evidence="2">The sequence shown here is derived from an EMBL/GenBank/DDBJ whole genome shotgun (WGS) entry which is preliminary data.</text>
</comment>
<keyword evidence="3" id="KW-1185">Reference proteome</keyword>
<organism evidence="2 3">
    <name type="scientific">Cichlidogyrus casuarinus</name>
    <dbReference type="NCBI Taxonomy" id="1844966"/>
    <lineage>
        <taxon>Eukaryota</taxon>
        <taxon>Metazoa</taxon>
        <taxon>Spiralia</taxon>
        <taxon>Lophotrochozoa</taxon>
        <taxon>Platyhelminthes</taxon>
        <taxon>Monogenea</taxon>
        <taxon>Monopisthocotylea</taxon>
        <taxon>Dactylogyridea</taxon>
        <taxon>Ancyrocephalidae</taxon>
        <taxon>Cichlidogyrus</taxon>
    </lineage>
</organism>
<gene>
    <name evidence="2" type="ORF">Ciccas_009517</name>
</gene>
<name>A0ABD2PX13_9PLAT</name>
<dbReference type="AlphaFoldDB" id="A0ABD2PX13"/>
<evidence type="ECO:0000313" key="3">
    <source>
        <dbReference type="Proteomes" id="UP001626550"/>
    </source>
</evidence>
<dbReference type="Proteomes" id="UP001626550">
    <property type="component" value="Unassembled WGS sequence"/>
</dbReference>
<sequence length="317" mass="35398">MAQMFTKVLQHIDSLLEDWYPDLGCQFRQSTEGTYLITRFIPCTYCMALCPGKMDYLVNQEDNDDSSEEADENLGTVMYFPKGGKIQAGSASLALSSNKIEDLLIFGVTVEEYVHWLLICGESRDKGSRLSCPMHPDVEFKAPDLNFEDLSPNLLPGNENVSLLKFLGRGSFGTVFKGSLLKAQMNQSYEDQNSDVLDGNSMSLHLSDLEREISVAVKIGSPIDPFVARKPVCLAQTNLDGSRPPNASMDGTLKGKEDLMGAPSPWDDDFQALPESEDVGLGDMREAQVFYRQHLKRWNANPVETCFRAYHVSCRRL</sequence>
<reference evidence="2 3" key="1">
    <citation type="submission" date="2024-11" db="EMBL/GenBank/DDBJ databases">
        <title>Adaptive evolution of stress response genes in parasites aligns with host niche diversity.</title>
        <authorList>
            <person name="Hahn C."/>
            <person name="Resl P."/>
        </authorList>
    </citation>
    <scope>NUCLEOTIDE SEQUENCE [LARGE SCALE GENOMIC DNA]</scope>
    <source>
        <strain evidence="2">EGGRZ-B1_66</strain>
        <tissue evidence="2">Body</tissue>
    </source>
</reference>
<dbReference type="EMBL" id="JBJKFK010001966">
    <property type="protein sequence ID" value="KAL3311899.1"/>
    <property type="molecule type" value="Genomic_DNA"/>
</dbReference>
<evidence type="ECO:0000256" key="1">
    <source>
        <dbReference type="SAM" id="MobiDB-lite"/>
    </source>
</evidence>
<feature type="region of interest" description="Disordered" evidence="1">
    <location>
        <begin position="238"/>
        <end position="267"/>
    </location>
</feature>
<protein>
    <submittedName>
        <fullName evidence="2">Uncharacterized protein</fullName>
    </submittedName>
</protein>
<accession>A0ABD2PX13</accession>
<proteinExistence type="predicted"/>